<evidence type="ECO:0000256" key="3">
    <source>
        <dbReference type="SAM" id="SignalP"/>
    </source>
</evidence>
<dbReference type="Pfam" id="PF15430">
    <property type="entry name" value="SVWC"/>
    <property type="match status" value="1"/>
</dbReference>
<evidence type="ECO:0000256" key="1">
    <source>
        <dbReference type="ARBA" id="ARBA00004613"/>
    </source>
</evidence>
<dbReference type="GO" id="GO:0005576">
    <property type="term" value="C:extracellular region"/>
    <property type="evidence" value="ECO:0007669"/>
    <property type="project" value="UniProtKB-SubCell"/>
</dbReference>
<keyword evidence="3" id="KW-0732">Signal</keyword>
<keyword evidence="2" id="KW-0964">Secreted</keyword>
<feature type="chain" id="PRO_5002212742" description="Single domain-containing protein" evidence="3">
    <location>
        <begin position="19"/>
        <end position="107"/>
    </location>
</feature>
<dbReference type="InterPro" id="IPR029277">
    <property type="entry name" value="SVWC_dom"/>
</dbReference>
<evidence type="ECO:0000259" key="4">
    <source>
        <dbReference type="Pfam" id="PF15430"/>
    </source>
</evidence>
<dbReference type="AlphaFoldDB" id="A0A0C9S3L5"/>
<feature type="signal peptide" evidence="3">
    <location>
        <begin position="1"/>
        <end position="18"/>
    </location>
</feature>
<proteinExistence type="evidence at transcript level"/>
<accession>A0A0C9S3L5</accession>
<protein>
    <recommendedName>
        <fullName evidence="4">Single domain-containing protein</fullName>
    </recommendedName>
</protein>
<feature type="domain" description="Single" evidence="4">
    <location>
        <begin position="38"/>
        <end position="106"/>
    </location>
</feature>
<dbReference type="EMBL" id="GBZX01000986">
    <property type="protein sequence ID" value="JAG91754.1"/>
    <property type="molecule type" value="mRNA"/>
</dbReference>
<evidence type="ECO:0000313" key="5">
    <source>
        <dbReference type="EMBL" id="JAG91754.1"/>
    </source>
</evidence>
<reference evidence="5" key="1">
    <citation type="journal article" date="2015" name="PLoS ONE">
        <title>An Insight into the Sialome of the Lone Star Tick, Amblyomma americanum, with a Glimpse on Its Time Dependent Gene Expression.</title>
        <authorList>
            <person name="Karim S."/>
            <person name="Ribeiro J.M."/>
        </authorList>
    </citation>
    <scope>NUCLEOTIDE SEQUENCE</scope>
    <source>
        <tissue evidence="5">Salivary gland</tissue>
    </source>
</reference>
<sequence>MMKLVGLLFISGAIVVFGEKRTYNSGRDASLHVQEGYCWFRGYMLKAGAGQDMENPCERWTCKHQKNYPRVQIKGCTQVNDSEVEVQPYEPLPQDDNNVFPRCCTQE</sequence>
<evidence type="ECO:0000256" key="2">
    <source>
        <dbReference type="ARBA" id="ARBA00022525"/>
    </source>
</evidence>
<comment type="subcellular location">
    <subcellularLocation>
        <location evidence="1">Secreted</location>
    </subcellularLocation>
</comment>
<organism evidence="5">
    <name type="scientific">Amblyomma americanum</name>
    <name type="common">Lone star tick</name>
    <dbReference type="NCBI Taxonomy" id="6943"/>
    <lineage>
        <taxon>Eukaryota</taxon>
        <taxon>Metazoa</taxon>
        <taxon>Ecdysozoa</taxon>
        <taxon>Arthropoda</taxon>
        <taxon>Chelicerata</taxon>
        <taxon>Arachnida</taxon>
        <taxon>Acari</taxon>
        <taxon>Parasitiformes</taxon>
        <taxon>Ixodida</taxon>
        <taxon>Ixodoidea</taxon>
        <taxon>Ixodidae</taxon>
        <taxon>Amblyomminae</taxon>
        <taxon>Amblyomma</taxon>
    </lineage>
</organism>
<name>A0A0C9S3L5_AMBAM</name>